<accession>A0A370BPK0</accession>
<feature type="region of interest" description="Disordered" evidence="1">
    <location>
        <begin position="301"/>
        <end position="386"/>
    </location>
</feature>
<evidence type="ECO:0000313" key="2">
    <source>
        <dbReference type="EMBL" id="RDH17476.1"/>
    </source>
</evidence>
<name>A0A370BPK0_ASPNG</name>
<feature type="region of interest" description="Disordered" evidence="1">
    <location>
        <begin position="430"/>
        <end position="456"/>
    </location>
</feature>
<evidence type="ECO:0000313" key="3">
    <source>
        <dbReference type="Proteomes" id="UP000253845"/>
    </source>
</evidence>
<evidence type="ECO:0008006" key="4">
    <source>
        <dbReference type="Google" id="ProtNLM"/>
    </source>
</evidence>
<organism evidence="2 3">
    <name type="scientific">Aspergillus niger ATCC 13496</name>
    <dbReference type="NCBI Taxonomy" id="1353008"/>
    <lineage>
        <taxon>Eukaryota</taxon>
        <taxon>Fungi</taxon>
        <taxon>Dikarya</taxon>
        <taxon>Ascomycota</taxon>
        <taxon>Pezizomycotina</taxon>
        <taxon>Eurotiomycetes</taxon>
        <taxon>Eurotiomycetidae</taxon>
        <taxon>Eurotiales</taxon>
        <taxon>Aspergillaceae</taxon>
        <taxon>Aspergillus</taxon>
        <taxon>Aspergillus subgen. Circumdati</taxon>
    </lineage>
</organism>
<evidence type="ECO:0000256" key="1">
    <source>
        <dbReference type="SAM" id="MobiDB-lite"/>
    </source>
</evidence>
<dbReference type="EMBL" id="KZ851930">
    <property type="protein sequence ID" value="RDH17476.1"/>
    <property type="molecule type" value="Genomic_DNA"/>
</dbReference>
<dbReference type="AlphaFoldDB" id="A0A370BPK0"/>
<gene>
    <name evidence="2" type="ORF">M747DRAFT_333658</name>
</gene>
<feature type="compositionally biased region" description="Polar residues" evidence="1">
    <location>
        <begin position="343"/>
        <end position="360"/>
    </location>
</feature>
<sequence length="888" mass="98167">MGDDTGNGRNAFFQGHWSGFPPQPRQGNYLVPGLHPYAPSSQYAPSSPYSPVSTSRSMSPIDGLHLDTSFLTDESMNDLAGMQMTDNGIQGLPVGEDDVLSLVVPPMCQTQGGIHVDDLNPILSKLAAAVQAKLPQQDAAHLYELKDLLSASYNTLIRMVQRQIDTTGYQPHSPGSSDSPGSTHNGDKYICYLCPKENHNILFADRGTFRRHVSYKHHPEFRYLCLAHPICDWGTNRRDKIYPHMRTHRIYQVSQAQVNRFAIRQRPPRNCGLCWKPVSCWAEYFKCVANHCRIKNVDSTNSSASLSRRGSDDRGGGGNNGTGFGGNYPPGNGFGPSGPQQFYPGNNGSFSSSDAGQNNGHYGHNFSGYTGTTNRDDEDSTSSYSCGEADTVADVAPSPSCCSSDIPHAMDVPAPSSIISQHLALMQMTEETESCDSVSHGEDYPPSTSGESDLRDLGDETYRRISRPPNDAASDRKRTPRLRTEDLFKKQCQGCGHVLVECDKCCRLKETIFQCHFCADNTCKLPASMRDPQESEESERCKRTINKGDIGIPGRPLWTDHWSLSPTEHSLEPLSLFDHDHYMEPAKGANMEAGKSSNDHILGLKAANDECVHFGSSCPLSLDSPVDSEVTCSSMNLDTSYCQAPPSLDAKGPQEAFEAVHKYGRGNLFKTEEFIQTLDMLSATESTYQSVEILSFFVLNAVQDFFDQMLVSWLACEAALLHTVSLSYCFGERSISEKRTESAISRRYLPHPWEKMRYQPTARQIPRRKHSQLRTKLQVISGILILRATVLRRKPMMISSTETSAEVSEPSKIGTELQIVEPGVQVSPTLEVMFSRGTEVVADAVSSLITGVMSATEEEMEYFKPISVHMSNLFTKGSTWLGEESLIE</sequence>
<reference evidence="2 3" key="1">
    <citation type="submission" date="2018-07" db="EMBL/GenBank/DDBJ databases">
        <title>Section-level genome sequencing of Aspergillus section Nigri to investigate inter- and intra-species variation.</title>
        <authorList>
            <consortium name="DOE Joint Genome Institute"/>
            <person name="Vesth T.C."/>
            <person name="Nybo J.L."/>
            <person name="Theobald S."/>
            <person name="Frisvad J.C."/>
            <person name="Larsen T.O."/>
            <person name="Nielsen K.F."/>
            <person name="Hoof J.B."/>
            <person name="Brandl J."/>
            <person name="Salamov A."/>
            <person name="Riley R."/>
            <person name="Gladden J.M."/>
            <person name="Phatale P."/>
            <person name="Nielsen M.T."/>
            <person name="Lyhne E.K."/>
            <person name="Kogle M.E."/>
            <person name="Strasser K."/>
            <person name="McDonnell E."/>
            <person name="Barry K."/>
            <person name="Clum A."/>
            <person name="Chen C."/>
            <person name="Nolan M."/>
            <person name="Sandor L."/>
            <person name="Kuo A."/>
            <person name="Lipzen A."/>
            <person name="Hainaut M."/>
            <person name="Drula E."/>
            <person name="Tsang A."/>
            <person name="Magnuson J.K."/>
            <person name="Henrissat B."/>
            <person name="Wiebenga A."/>
            <person name="Simmons B.A."/>
            <person name="Makela M.R."/>
            <person name="De vries R.P."/>
            <person name="Grigoriev I.V."/>
            <person name="Mortensen U.H."/>
            <person name="Baker S.E."/>
            <person name="Andersen M.R."/>
        </authorList>
    </citation>
    <scope>NUCLEOTIDE SEQUENCE [LARGE SCALE GENOMIC DNA]</scope>
    <source>
        <strain evidence="2 3">ATCC 13496</strain>
    </source>
</reference>
<dbReference type="Proteomes" id="UP000253845">
    <property type="component" value="Unassembled WGS sequence"/>
</dbReference>
<protein>
    <recommendedName>
        <fullName evidence="4">C2H2-type domain-containing protein</fullName>
    </recommendedName>
</protein>
<feature type="compositionally biased region" description="Gly residues" evidence="1">
    <location>
        <begin position="316"/>
        <end position="336"/>
    </location>
</feature>
<proteinExistence type="predicted"/>
<dbReference type="VEuPathDB" id="FungiDB:M747DRAFT_333658"/>